<name>A0A2J7RQE0_9NEOP</name>
<reference evidence="14 15" key="1">
    <citation type="submission" date="2017-12" db="EMBL/GenBank/DDBJ databases">
        <title>Hemimetabolous genomes reveal molecular basis of termite eusociality.</title>
        <authorList>
            <person name="Harrison M.C."/>
            <person name="Jongepier E."/>
            <person name="Robertson H.M."/>
            <person name="Arning N."/>
            <person name="Bitard-Feildel T."/>
            <person name="Chao H."/>
            <person name="Childers C.P."/>
            <person name="Dinh H."/>
            <person name="Doddapaneni H."/>
            <person name="Dugan S."/>
            <person name="Gowin J."/>
            <person name="Greiner C."/>
            <person name="Han Y."/>
            <person name="Hu H."/>
            <person name="Hughes D.S.T."/>
            <person name="Huylmans A.-K."/>
            <person name="Kemena C."/>
            <person name="Kremer L.P.M."/>
            <person name="Lee S.L."/>
            <person name="Lopez-Ezquerra A."/>
            <person name="Mallet L."/>
            <person name="Monroy-Kuhn J.M."/>
            <person name="Moser A."/>
            <person name="Murali S.C."/>
            <person name="Muzny D.M."/>
            <person name="Otani S."/>
            <person name="Piulachs M.-D."/>
            <person name="Poelchau M."/>
            <person name="Qu J."/>
            <person name="Schaub F."/>
            <person name="Wada-Katsumata A."/>
            <person name="Worley K.C."/>
            <person name="Xie Q."/>
            <person name="Ylla G."/>
            <person name="Poulsen M."/>
            <person name="Gibbs R.A."/>
            <person name="Schal C."/>
            <person name="Richards S."/>
            <person name="Belles X."/>
            <person name="Korb J."/>
            <person name="Bornberg-Bauer E."/>
        </authorList>
    </citation>
    <scope>NUCLEOTIDE SEQUENCE [LARGE SCALE GENOMIC DNA]</scope>
    <source>
        <tissue evidence="14">Whole body</tissue>
    </source>
</reference>
<dbReference type="Proteomes" id="UP000235965">
    <property type="component" value="Unassembled WGS sequence"/>
</dbReference>
<evidence type="ECO:0000256" key="1">
    <source>
        <dbReference type="ARBA" id="ARBA00004123"/>
    </source>
</evidence>
<sequence>MANSGVWSNSQQQEMSEFDNGDTFPTGDGFNLAELSGLDDLITNCENELFSKSSNFFTDETLLSQLAEEPLEMDDDVSFDFLNLPNTLECIMQPHPPQPQPQPPVPPPPSQPPLQQHQKLQQNLQHHLSNMFCTTSTTLPQVKQKSNVLIPSQELISSVPSHIVSSSSLTSLTSPQNTQESNVIPSSMQHRVAAPVCTVTQSPTAILLHSTGVTQSAQQQNQNPSLTLGSLQTSIPGQQQINLQPAPAATALQNSHIQLQLQALKHRQQSIKHSSAQNQLLTLQRMRQLPADNMQQVLVQAQLLKSEPQLSPAAVIYTTAPVTSVTVTPSGNATPAPASIHTLVNTAHGAILATGIPLVLDADKLPINRITAIAPPLREPKVKEGKRSAHNAIERRYRTSINDKIVELKNMVVGNDAKMDIKEEDDDIISVNLSKGMLDHSRMALCIFMLAVITFNPFGMILNKFVDSSKDYSATIIEGRTLQNFDSSESGIWHWVGSSLFLWIFNSILLLSCLIKLFVYGDPVIQAKSKESVTFFRHRRQADFDLSKGDLAAGNQELRRCLQAFGRSLPASKLELLSSTVWHIIRQILHRVWIGRWLAKYAGGFFVDSMTRREAMNSAKELALLYHHLHQLHLVNGSTDGHLTGLVLAFSAVNMAEASSDLLSPEELADIYVAAALRVKESCPSFLQFFNRFYLSLARHVCFKRCRRVPVRLQWLFTAYGHRFFVSHHWSYGCVTGSTFSSLGNRADPLAYVMRVYREHLLDQALQTLLAPGGRLDACDEDPLRRTQTSDVLTYVQLLMENADAAGSQGDETPSLISRNIQVTYAEDELAHWWSGVVGVAAYWLLGGDALAERLYPRVETVPECLCKQNDPLTHAVLAAFGSRRASLSLSHHHPGINLSSKAVLKLCNTAGQYLDDSLTYSSCKQASSTVHLVQLLVCDWLLETRTAVWEKEKQEIDGSGPVPVADAVLSGFQRDLSSLRRLTEHISSALPRVFLYEATARMMAGASPGRTQQLLDRSLRHRHSRTSLICGKDKNQQEAGGDREHATALYMACRHLPTPLLSSPGERAGMLAEAAKTLERIGDQKRLQDCYHLMKSLGSSSVTN</sequence>
<evidence type="ECO:0000256" key="12">
    <source>
        <dbReference type="SAM" id="Phobius"/>
    </source>
</evidence>
<feature type="compositionally biased region" description="Low complexity" evidence="11">
    <location>
        <begin position="113"/>
        <end position="122"/>
    </location>
</feature>
<keyword evidence="5 12" id="KW-1133">Transmembrane helix</keyword>
<organism evidence="14 15">
    <name type="scientific">Cryptotermes secundus</name>
    <dbReference type="NCBI Taxonomy" id="105785"/>
    <lineage>
        <taxon>Eukaryota</taxon>
        <taxon>Metazoa</taxon>
        <taxon>Ecdysozoa</taxon>
        <taxon>Arthropoda</taxon>
        <taxon>Hexapoda</taxon>
        <taxon>Insecta</taxon>
        <taxon>Pterygota</taxon>
        <taxon>Neoptera</taxon>
        <taxon>Polyneoptera</taxon>
        <taxon>Dictyoptera</taxon>
        <taxon>Blattodea</taxon>
        <taxon>Blattoidea</taxon>
        <taxon>Termitoidae</taxon>
        <taxon>Kalotermitidae</taxon>
        <taxon>Cryptotermitinae</taxon>
        <taxon>Cryptotermes</taxon>
    </lineage>
</organism>
<keyword evidence="7" id="KW-0238">DNA-binding</keyword>
<dbReference type="PROSITE" id="PS50888">
    <property type="entry name" value="BHLH"/>
    <property type="match status" value="1"/>
</dbReference>
<feature type="transmembrane region" description="Helical" evidence="12">
    <location>
        <begin position="500"/>
        <end position="520"/>
    </location>
</feature>
<evidence type="ECO:0000256" key="10">
    <source>
        <dbReference type="ARBA" id="ARBA00023242"/>
    </source>
</evidence>
<feature type="compositionally biased region" description="Polar residues" evidence="11">
    <location>
        <begin position="1"/>
        <end position="15"/>
    </location>
</feature>
<dbReference type="GO" id="GO:0005634">
    <property type="term" value="C:nucleus"/>
    <property type="evidence" value="ECO:0007669"/>
    <property type="project" value="UniProtKB-SubCell"/>
</dbReference>
<dbReference type="InterPro" id="IPR036638">
    <property type="entry name" value="HLH_DNA-bd_sf"/>
</dbReference>
<evidence type="ECO:0000256" key="5">
    <source>
        <dbReference type="ARBA" id="ARBA00022989"/>
    </source>
</evidence>
<feature type="domain" description="BHLH" evidence="13">
    <location>
        <begin position="385"/>
        <end position="435"/>
    </location>
</feature>
<dbReference type="Pfam" id="PF00010">
    <property type="entry name" value="HLH"/>
    <property type="match status" value="1"/>
</dbReference>
<protein>
    <recommendedName>
        <fullName evidence="13">BHLH domain-containing protein</fullName>
    </recommendedName>
</protein>
<evidence type="ECO:0000259" key="13">
    <source>
        <dbReference type="PROSITE" id="PS50888"/>
    </source>
</evidence>
<accession>A0A2J7RQE0</accession>
<dbReference type="GO" id="GO:0005789">
    <property type="term" value="C:endoplasmic reticulum membrane"/>
    <property type="evidence" value="ECO:0007669"/>
    <property type="project" value="UniProtKB-SubCell"/>
</dbReference>
<dbReference type="GO" id="GO:0046983">
    <property type="term" value="F:protein dimerization activity"/>
    <property type="evidence" value="ECO:0007669"/>
    <property type="project" value="InterPro"/>
</dbReference>
<proteinExistence type="predicted"/>
<keyword evidence="10" id="KW-0539">Nucleus</keyword>
<keyword evidence="9" id="KW-0804">Transcription</keyword>
<dbReference type="GO" id="GO:0000981">
    <property type="term" value="F:DNA-binding transcription factor activity, RNA polymerase II-specific"/>
    <property type="evidence" value="ECO:0007669"/>
    <property type="project" value="TreeGrafter"/>
</dbReference>
<evidence type="ECO:0000313" key="15">
    <source>
        <dbReference type="Proteomes" id="UP000235965"/>
    </source>
</evidence>
<feature type="compositionally biased region" description="Pro residues" evidence="11">
    <location>
        <begin position="94"/>
        <end position="112"/>
    </location>
</feature>
<dbReference type="EMBL" id="NEVH01001340">
    <property type="protein sequence ID" value="PNF43046.1"/>
    <property type="molecule type" value="Genomic_DNA"/>
</dbReference>
<evidence type="ECO:0000313" key="14">
    <source>
        <dbReference type="EMBL" id="PNF43046.1"/>
    </source>
</evidence>
<keyword evidence="6" id="KW-0805">Transcription regulation</keyword>
<evidence type="ECO:0000256" key="2">
    <source>
        <dbReference type="ARBA" id="ARBA00004477"/>
    </source>
</evidence>
<dbReference type="PANTHER" id="PTHR46062">
    <property type="entry name" value="STEROL REGULATORY ELEMENT-BINDING PROTEIN"/>
    <property type="match status" value="1"/>
</dbReference>
<evidence type="ECO:0000256" key="4">
    <source>
        <dbReference type="ARBA" id="ARBA00022824"/>
    </source>
</evidence>
<dbReference type="Gene3D" id="4.10.280.10">
    <property type="entry name" value="Helix-loop-helix DNA-binding domain"/>
    <property type="match status" value="1"/>
</dbReference>
<dbReference type="OrthoDB" id="2133190at2759"/>
<comment type="subcellular location">
    <subcellularLocation>
        <location evidence="2">Endoplasmic reticulum membrane</location>
        <topology evidence="2">Multi-pass membrane protein</topology>
    </subcellularLocation>
    <subcellularLocation>
        <location evidence="1">Nucleus</location>
    </subcellularLocation>
</comment>
<feature type="transmembrane region" description="Helical" evidence="12">
    <location>
        <begin position="443"/>
        <end position="462"/>
    </location>
</feature>
<dbReference type="SUPFAM" id="SSF47459">
    <property type="entry name" value="HLH, helix-loop-helix DNA-binding domain"/>
    <property type="match status" value="1"/>
</dbReference>
<keyword evidence="3 12" id="KW-0812">Transmembrane</keyword>
<dbReference type="AlphaFoldDB" id="A0A2J7RQE0"/>
<feature type="region of interest" description="Disordered" evidence="11">
    <location>
        <begin position="1"/>
        <end position="25"/>
    </location>
</feature>
<keyword evidence="8 12" id="KW-0472">Membrane</keyword>
<evidence type="ECO:0000256" key="6">
    <source>
        <dbReference type="ARBA" id="ARBA00023015"/>
    </source>
</evidence>
<evidence type="ECO:0000256" key="8">
    <source>
        <dbReference type="ARBA" id="ARBA00023136"/>
    </source>
</evidence>
<keyword evidence="4" id="KW-0256">Endoplasmic reticulum</keyword>
<evidence type="ECO:0000256" key="3">
    <source>
        <dbReference type="ARBA" id="ARBA00022692"/>
    </source>
</evidence>
<evidence type="ECO:0000256" key="11">
    <source>
        <dbReference type="SAM" id="MobiDB-lite"/>
    </source>
</evidence>
<gene>
    <name evidence="14" type="ORF">B7P43_G05564</name>
</gene>
<dbReference type="PANTHER" id="PTHR46062:SF1">
    <property type="entry name" value="LP12374P"/>
    <property type="match status" value="1"/>
</dbReference>
<comment type="caution">
    <text evidence="14">The sequence shown here is derived from an EMBL/GenBank/DDBJ whole genome shotgun (WGS) entry which is preliminary data.</text>
</comment>
<keyword evidence="15" id="KW-1185">Reference proteome</keyword>
<feature type="region of interest" description="Disordered" evidence="11">
    <location>
        <begin position="89"/>
        <end position="122"/>
    </location>
</feature>
<dbReference type="GO" id="GO:0000978">
    <property type="term" value="F:RNA polymerase II cis-regulatory region sequence-specific DNA binding"/>
    <property type="evidence" value="ECO:0007669"/>
    <property type="project" value="TreeGrafter"/>
</dbReference>
<evidence type="ECO:0000256" key="7">
    <source>
        <dbReference type="ARBA" id="ARBA00023125"/>
    </source>
</evidence>
<dbReference type="InterPro" id="IPR011598">
    <property type="entry name" value="bHLH_dom"/>
</dbReference>
<evidence type="ECO:0000256" key="9">
    <source>
        <dbReference type="ARBA" id="ARBA00023163"/>
    </source>
</evidence>